<reference evidence="1 2" key="1">
    <citation type="submission" date="2022-05" db="EMBL/GenBank/DDBJ databases">
        <authorList>
            <consortium name="Genoscope - CEA"/>
            <person name="William W."/>
        </authorList>
    </citation>
    <scope>NUCLEOTIDE SEQUENCE [LARGE SCALE GENOMIC DNA]</scope>
</reference>
<comment type="caution">
    <text evidence="1">The sequence shown here is derived from an EMBL/GenBank/DDBJ whole genome shotgun (WGS) entry which is preliminary data.</text>
</comment>
<accession>A0AAU9W4T7</accession>
<name>A0AAU9W4T7_9CNID</name>
<keyword evidence="2" id="KW-1185">Reference proteome</keyword>
<proteinExistence type="predicted"/>
<gene>
    <name evidence="1" type="ORF">PMEA_00033005</name>
</gene>
<dbReference type="Proteomes" id="UP001159428">
    <property type="component" value="Unassembled WGS sequence"/>
</dbReference>
<dbReference type="AlphaFoldDB" id="A0AAU9W4T7"/>
<evidence type="ECO:0000313" key="1">
    <source>
        <dbReference type="EMBL" id="CAH3045931.1"/>
    </source>
</evidence>
<protein>
    <submittedName>
        <fullName evidence="1">Uncharacterized protein</fullName>
    </submittedName>
</protein>
<evidence type="ECO:0000313" key="2">
    <source>
        <dbReference type="Proteomes" id="UP001159428"/>
    </source>
</evidence>
<organism evidence="1 2">
    <name type="scientific">Pocillopora meandrina</name>
    <dbReference type="NCBI Taxonomy" id="46732"/>
    <lineage>
        <taxon>Eukaryota</taxon>
        <taxon>Metazoa</taxon>
        <taxon>Cnidaria</taxon>
        <taxon>Anthozoa</taxon>
        <taxon>Hexacorallia</taxon>
        <taxon>Scleractinia</taxon>
        <taxon>Astrocoeniina</taxon>
        <taxon>Pocilloporidae</taxon>
        <taxon>Pocillopora</taxon>
    </lineage>
</organism>
<dbReference type="EMBL" id="CALNXJ010000008">
    <property type="protein sequence ID" value="CAH3045931.1"/>
    <property type="molecule type" value="Genomic_DNA"/>
</dbReference>
<sequence length="70" mass="8440">MRWSKGRKSEFAIRILRNQHQILSLIWTDLAQEQLFSQIFLYSSSCTFRDRKFTLNSIEIAVFVCLRREI</sequence>